<evidence type="ECO:0000313" key="3">
    <source>
        <dbReference type="EMBL" id="MFD2161198.1"/>
    </source>
</evidence>
<proteinExistence type="predicted"/>
<reference evidence="4" key="1">
    <citation type="journal article" date="2019" name="Int. J. Syst. Evol. Microbiol.">
        <title>The Global Catalogue of Microorganisms (GCM) 10K type strain sequencing project: providing services to taxonomists for standard genome sequencing and annotation.</title>
        <authorList>
            <consortium name="The Broad Institute Genomics Platform"/>
            <consortium name="The Broad Institute Genome Sequencing Center for Infectious Disease"/>
            <person name="Wu L."/>
            <person name="Ma J."/>
        </authorList>
    </citation>
    <scope>NUCLEOTIDE SEQUENCE [LARGE SCALE GENOMIC DNA]</scope>
    <source>
        <strain evidence="4">KCTC 42217</strain>
    </source>
</reference>
<name>A0ABW4ZGX5_9SPHI</name>
<evidence type="ECO:0000259" key="2">
    <source>
        <dbReference type="Pfam" id="PF11127"/>
    </source>
</evidence>
<protein>
    <submittedName>
        <fullName evidence="3">DUF2892 domain-containing protein</fullName>
    </submittedName>
</protein>
<feature type="domain" description="Inner membrane protein YgaP-like transmembrane" evidence="2">
    <location>
        <begin position="24"/>
        <end position="78"/>
    </location>
</feature>
<dbReference type="Pfam" id="PF11127">
    <property type="entry name" value="YgaP-like_TM"/>
    <property type="match status" value="1"/>
</dbReference>
<feature type="region of interest" description="Disordered" evidence="1">
    <location>
        <begin position="91"/>
        <end position="114"/>
    </location>
</feature>
<keyword evidence="4" id="KW-1185">Reference proteome</keyword>
<dbReference type="RefSeq" id="WP_255899942.1">
    <property type="nucleotide sequence ID" value="NZ_JAFMZO010000001.1"/>
</dbReference>
<evidence type="ECO:0000313" key="4">
    <source>
        <dbReference type="Proteomes" id="UP001597387"/>
    </source>
</evidence>
<dbReference type="EMBL" id="JBHUHZ010000001">
    <property type="protein sequence ID" value="MFD2161198.1"/>
    <property type="molecule type" value="Genomic_DNA"/>
</dbReference>
<dbReference type="Gene3D" id="6.10.140.1340">
    <property type="match status" value="1"/>
</dbReference>
<dbReference type="InterPro" id="IPR021309">
    <property type="entry name" value="YgaP-like_TM"/>
</dbReference>
<gene>
    <name evidence="3" type="ORF">ACFSJU_02280</name>
</gene>
<sequence>MENSIINRVSDTLNSSILQENSNANVGQTERIISVGTGAFIALKGITNVFSHPFLALTELGLGSALLYRGLTGYCPVKEKMDEQEMTANMNQNAAMSTSGSPTVPVTAMPGESY</sequence>
<evidence type="ECO:0000256" key="1">
    <source>
        <dbReference type="SAM" id="MobiDB-lite"/>
    </source>
</evidence>
<organism evidence="3 4">
    <name type="scientific">Paradesertivirga mongoliensis</name>
    <dbReference type="NCBI Taxonomy" id="2100740"/>
    <lineage>
        <taxon>Bacteria</taxon>
        <taxon>Pseudomonadati</taxon>
        <taxon>Bacteroidota</taxon>
        <taxon>Sphingobacteriia</taxon>
        <taxon>Sphingobacteriales</taxon>
        <taxon>Sphingobacteriaceae</taxon>
        <taxon>Paradesertivirga</taxon>
    </lineage>
</organism>
<comment type="caution">
    <text evidence="3">The sequence shown here is derived from an EMBL/GenBank/DDBJ whole genome shotgun (WGS) entry which is preliminary data.</text>
</comment>
<dbReference type="Proteomes" id="UP001597387">
    <property type="component" value="Unassembled WGS sequence"/>
</dbReference>
<feature type="compositionally biased region" description="Polar residues" evidence="1">
    <location>
        <begin position="91"/>
        <end position="104"/>
    </location>
</feature>
<accession>A0ABW4ZGX5</accession>